<dbReference type="FunFam" id="3.30.160.60:FF:000100">
    <property type="entry name" value="Zinc finger 45-like"/>
    <property type="match status" value="1"/>
</dbReference>
<keyword evidence="4" id="KW-0862">Zinc</keyword>
<feature type="compositionally biased region" description="Polar residues" evidence="6">
    <location>
        <begin position="914"/>
        <end position="923"/>
    </location>
</feature>
<dbReference type="OrthoDB" id="3437960at2759"/>
<feature type="compositionally biased region" description="Polar residues" evidence="6">
    <location>
        <begin position="463"/>
        <end position="494"/>
    </location>
</feature>
<keyword evidence="3 5" id="KW-0863">Zinc-finger</keyword>
<feature type="compositionally biased region" description="Polar residues" evidence="6">
    <location>
        <begin position="636"/>
        <end position="652"/>
    </location>
</feature>
<dbReference type="Proteomes" id="UP000681722">
    <property type="component" value="Unassembled WGS sequence"/>
</dbReference>
<feature type="region of interest" description="Disordered" evidence="6">
    <location>
        <begin position="914"/>
        <end position="955"/>
    </location>
</feature>
<evidence type="ECO:0000256" key="6">
    <source>
        <dbReference type="SAM" id="MobiDB-lite"/>
    </source>
</evidence>
<comment type="caution">
    <text evidence="8">The sequence shown here is derived from an EMBL/GenBank/DDBJ whole genome shotgun (WGS) entry which is preliminary data.</text>
</comment>
<feature type="compositionally biased region" description="Polar residues" evidence="6">
    <location>
        <begin position="250"/>
        <end position="262"/>
    </location>
</feature>
<evidence type="ECO:0000256" key="2">
    <source>
        <dbReference type="ARBA" id="ARBA00022737"/>
    </source>
</evidence>
<keyword evidence="1" id="KW-0479">Metal-binding</keyword>
<feature type="compositionally biased region" description="Polar residues" evidence="6">
    <location>
        <begin position="581"/>
        <end position="593"/>
    </location>
</feature>
<dbReference type="PROSITE" id="PS50157">
    <property type="entry name" value="ZINC_FINGER_C2H2_2"/>
    <property type="match status" value="3"/>
</dbReference>
<dbReference type="PANTHER" id="PTHR24379">
    <property type="entry name" value="KRAB AND ZINC FINGER DOMAIN-CONTAINING"/>
    <property type="match status" value="1"/>
</dbReference>
<feature type="compositionally biased region" description="Acidic residues" evidence="6">
    <location>
        <begin position="871"/>
        <end position="899"/>
    </location>
</feature>
<dbReference type="InterPro" id="IPR012934">
    <property type="entry name" value="Znf_AD"/>
</dbReference>
<protein>
    <recommendedName>
        <fullName evidence="7">C2H2-type domain-containing protein</fullName>
    </recommendedName>
</protein>
<feature type="compositionally biased region" description="Basic residues" evidence="6">
    <location>
        <begin position="297"/>
        <end position="308"/>
    </location>
</feature>
<dbReference type="PANTHER" id="PTHR24379:SF121">
    <property type="entry name" value="C2H2-TYPE DOMAIN-CONTAINING PROTEIN"/>
    <property type="match status" value="1"/>
</dbReference>
<dbReference type="InterPro" id="IPR013087">
    <property type="entry name" value="Znf_C2H2_type"/>
</dbReference>
<dbReference type="EMBL" id="CAJNOQ010000703">
    <property type="protein sequence ID" value="CAF0829775.1"/>
    <property type="molecule type" value="Genomic_DNA"/>
</dbReference>
<evidence type="ECO:0000313" key="8">
    <source>
        <dbReference type="EMBL" id="CAF0829775.1"/>
    </source>
</evidence>
<organism evidence="8 10">
    <name type="scientific">Didymodactylos carnosus</name>
    <dbReference type="NCBI Taxonomy" id="1234261"/>
    <lineage>
        <taxon>Eukaryota</taxon>
        <taxon>Metazoa</taxon>
        <taxon>Spiralia</taxon>
        <taxon>Gnathifera</taxon>
        <taxon>Rotifera</taxon>
        <taxon>Eurotatoria</taxon>
        <taxon>Bdelloidea</taxon>
        <taxon>Philodinida</taxon>
        <taxon>Philodinidae</taxon>
        <taxon>Didymodactylos</taxon>
    </lineage>
</organism>
<dbReference type="GO" id="GO:0005634">
    <property type="term" value="C:nucleus"/>
    <property type="evidence" value="ECO:0007669"/>
    <property type="project" value="InterPro"/>
</dbReference>
<feature type="compositionally biased region" description="Basic residues" evidence="6">
    <location>
        <begin position="320"/>
        <end position="330"/>
    </location>
</feature>
<evidence type="ECO:0000313" key="10">
    <source>
        <dbReference type="Proteomes" id="UP000663829"/>
    </source>
</evidence>
<evidence type="ECO:0000313" key="9">
    <source>
        <dbReference type="EMBL" id="CAF3616810.1"/>
    </source>
</evidence>
<feature type="region of interest" description="Disordered" evidence="6">
    <location>
        <begin position="235"/>
        <end position="262"/>
    </location>
</feature>
<dbReference type="Proteomes" id="UP000663829">
    <property type="component" value="Unassembled WGS sequence"/>
</dbReference>
<feature type="compositionally biased region" description="Low complexity" evidence="6">
    <location>
        <begin position="535"/>
        <end position="572"/>
    </location>
</feature>
<dbReference type="Gene3D" id="3.30.160.60">
    <property type="entry name" value="Classic Zinc Finger"/>
    <property type="match status" value="2"/>
</dbReference>
<dbReference type="SMART" id="SM00868">
    <property type="entry name" value="zf-AD"/>
    <property type="match status" value="1"/>
</dbReference>
<evidence type="ECO:0000256" key="4">
    <source>
        <dbReference type="ARBA" id="ARBA00022833"/>
    </source>
</evidence>
<feature type="region of interest" description="Disordered" evidence="6">
    <location>
        <begin position="871"/>
        <end position="901"/>
    </location>
</feature>
<dbReference type="Pfam" id="PF00096">
    <property type="entry name" value="zf-C2H2"/>
    <property type="match status" value="1"/>
</dbReference>
<feature type="region of interest" description="Disordered" evidence="6">
    <location>
        <begin position="463"/>
        <end position="652"/>
    </location>
</feature>
<name>A0A813UXQ0_9BILA</name>
<dbReference type="SUPFAM" id="SSF57667">
    <property type="entry name" value="beta-beta-alpha zinc fingers"/>
    <property type="match status" value="2"/>
</dbReference>
<accession>A0A813UXQ0</accession>
<dbReference type="InterPro" id="IPR036236">
    <property type="entry name" value="Znf_C2H2_sf"/>
</dbReference>
<dbReference type="AlphaFoldDB" id="A0A813UXQ0"/>
<evidence type="ECO:0000259" key="7">
    <source>
        <dbReference type="PROSITE" id="PS50157"/>
    </source>
</evidence>
<keyword evidence="10" id="KW-1185">Reference proteome</keyword>
<sequence length="965" mass="107874">MNESVMSTMSNIKDRCRLCYILLKDTFHYKSCIHHFYNIYTLRDLIPTTSPLQSTSSSCDSIHRHYTSSNPSLCKIRYRDLIVQYLCIQLPDDIENDQYSHIICYSCSDLLNKLYLTYQTFSSTQKLLRCKYRKTLQIVNQQLHYYEQKVSTKKLLSITTSTASRKRSYSTSELIVKSKQNEQRSRTQSVSLAKRNNFELKILSCKENLDSSSRESVIPNDSVITTVTTEAVTVSTATRSKRKGEPKHIQLNNNANNGTKSVQLIVKMPSTPLKATQTRMTTRNSLFQQATLTSSMIKHRTSPRKKNHSNSGDNDDSASKHKKKKFKKDSKKNFIVEPLEIKNVITQANELNTLTIKTNGEDSKSHINNYSCINLLKETMKTNVLSNEHNDIQKPITNMAHYYDRSITIPTAQSPSNLSILTNANTSISSSSSSSRLLNSFIDRATKGNQIERIVASLLPNTSTFDSESNTINDGQNNKGDNDTLLSNNQTSSIGIADNALSMSPTTSSNNPLSNPTRTRGRRKCDKIPILTVNTSSSKKSPSISVSTVPNNHLSPSSSLLLSSPSSVPVSPRDTPPPVLTSISPSVVSSTLKTTRKSPSPVLLNDDQDDSSVSSTASTSSSCSNTSVSTKKNISRKTSTNKQQNLTSSILTTPTSNGLTITAINQTGQKQIFMAKQLGNLKKYQCGLCEKVVTNIQIHVRRHTNDKPYPCTYCEKRFTNSGDLQIHTRIHTGEKPYNCPLCLKSYRTIGNFNSHVKTHDSGVRPHRCDLCNSTFNIPKDWYSHLRSSHRSLIPSNSSISSISTTTTTVTTTNARNLIKNSSSNTAAITTTVTQPLFSKSSLVQQQTEIFVPNKVKLEPIDKCDDELDIMSDKDEEQEEMDDEETDDLEDENQRDDEEPLNFSIKTDHNDILLTCNSNTNNRQKGTKRTLSKLEPNKKLRKPSSHYDVIDDQSTKNLLTAPLVHS</sequence>
<dbReference type="PROSITE" id="PS00028">
    <property type="entry name" value="ZINC_FINGER_C2H2_1"/>
    <property type="match status" value="3"/>
</dbReference>
<evidence type="ECO:0000256" key="3">
    <source>
        <dbReference type="ARBA" id="ARBA00022771"/>
    </source>
</evidence>
<reference evidence="8" key="1">
    <citation type="submission" date="2021-02" db="EMBL/GenBank/DDBJ databases">
        <authorList>
            <person name="Nowell W R."/>
        </authorList>
    </citation>
    <scope>NUCLEOTIDE SEQUENCE</scope>
</reference>
<feature type="compositionally biased region" description="Low complexity" evidence="6">
    <location>
        <begin position="501"/>
        <end position="517"/>
    </location>
</feature>
<proteinExistence type="predicted"/>
<dbReference type="SMART" id="SM00355">
    <property type="entry name" value="ZnF_C2H2"/>
    <property type="match status" value="4"/>
</dbReference>
<gene>
    <name evidence="8" type="ORF">GPM918_LOCUS4992</name>
    <name evidence="9" type="ORF">SRO942_LOCUS4993</name>
</gene>
<feature type="domain" description="C2H2-type" evidence="7">
    <location>
        <begin position="737"/>
        <end position="765"/>
    </location>
</feature>
<evidence type="ECO:0000256" key="5">
    <source>
        <dbReference type="PROSITE-ProRule" id="PRU00042"/>
    </source>
</evidence>
<feature type="domain" description="C2H2-type" evidence="7">
    <location>
        <begin position="766"/>
        <end position="794"/>
    </location>
</feature>
<dbReference type="FunFam" id="3.30.160.60:FF:000345">
    <property type="entry name" value="Zinc finger protein Gfi-1"/>
    <property type="match status" value="1"/>
</dbReference>
<keyword evidence="2" id="KW-0677">Repeat</keyword>
<dbReference type="Pfam" id="PF13912">
    <property type="entry name" value="zf-C2H2_6"/>
    <property type="match status" value="1"/>
</dbReference>
<feature type="domain" description="C2H2-type" evidence="7">
    <location>
        <begin position="709"/>
        <end position="736"/>
    </location>
</feature>
<dbReference type="EMBL" id="CAJOBC010000703">
    <property type="protein sequence ID" value="CAF3616810.1"/>
    <property type="molecule type" value="Genomic_DNA"/>
</dbReference>
<feature type="compositionally biased region" description="Low complexity" evidence="6">
    <location>
        <begin position="611"/>
        <end position="630"/>
    </location>
</feature>
<evidence type="ECO:0000256" key="1">
    <source>
        <dbReference type="ARBA" id="ARBA00022723"/>
    </source>
</evidence>
<feature type="region of interest" description="Disordered" evidence="6">
    <location>
        <begin position="293"/>
        <end position="331"/>
    </location>
</feature>
<dbReference type="GO" id="GO:0008270">
    <property type="term" value="F:zinc ion binding"/>
    <property type="evidence" value="ECO:0007669"/>
    <property type="project" value="UniProtKB-KW"/>
</dbReference>